<organism evidence="1 2">
    <name type="scientific">Lacrimispora xylanisolvens</name>
    <dbReference type="NCBI Taxonomy" id="384636"/>
    <lineage>
        <taxon>Bacteria</taxon>
        <taxon>Bacillati</taxon>
        <taxon>Bacillota</taxon>
        <taxon>Clostridia</taxon>
        <taxon>Lachnospirales</taxon>
        <taxon>Lachnospiraceae</taxon>
        <taxon>Lacrimispora</taxon>
    </lineage>
</organism>
<evidence type="ECO:0000313" key="2">
    <source>
        <dbReference type="Proteomes" id="UP000237749"/>
    </source>
</evidence>
<proteinExistence type="predicted"/>
<dbReference type="AlphaFoldDB" id="A0A2S6HQT4"/>
<protein>
    <submittedName>
        <fullName evidence="1">Uncharacterized protein</fullName>
    </submittedName>
</protein>
<dbReference type="EMBL" id="PTJA01000008">
    <property type="protein sequence ID" value="PPK79844.1"/>
    <property type="molecule type" value="Genomic_DNA"/>
</dbReference>
<name>A0A2S6HQT4_9FIRM</name>
<sequence>MKKVITYTEDQIAQIGALLNGIISTGVQSAKSIAVIAQILDSGTPGEIKEPEQPKKKGGEG</sequence>
<keyword evidence="2" id="KW-1185">Reference proteome</keyword>
<dbReference type="Proteomes" id="UP000237749">
    <property type="component" value="Unassembled WGS sequence"/>
</dbReference>
<reference evidence="1 2" key="1">
    <citation type="submission" date="2018-02" db="EMBL/GenBank/DDBJ databases">
        <title>Genomic Encyclopedia of Archaeal and Bacterial Type Strains, Phase II (KMG-II): from individual species to whole genera.</title>
        <authorList>
            <person name="Goeker M."/>
        </authorList>
    </citation>
    <scope>NUCLEOTIDE SEQUENCE [LARGE SCALE GENOMIC DNA]</scope>
    <source>
        <strain evidence="1 2">DSM 3808</strain>
    </source>
</reference>
<accession>A0A2S6HQT4</accession>
<dbReference type="RefSeq" id="WP_104437748.1">
    <property type="nucleotide sequence ID" value="NZ_PTJA01000008.1"/>
</dbReference>
<comment type="caution">
    <text evidence="1">The sequence shown here is derived from an EMBL/GenBank/DDBJ whole genome shotgun (WGS) entry which is preliminary data.</text>
</comment>
<gene>
    <name evidence="1" type="ORF">BXY41_10869</name>
</gene>
<evidence type="ECO:0000313" key="1">
    <source>
        <dbReference type="EMBL" id="PPK79844.1"/>
    </source>
</evidence>